<dbReference type="STRING" id="307972.A0A2G8LEN6"/>
<proteinExistence type="inferred from homology"/>
<comment type="similarity">
    <text evidence="1">Belongs to the NipSnap family.</text>
</comment>
<feature type="domain" description="NIPSNAP" evidence="3">
    <location>
        <begin position="50"/>
        <end position="142"/>
    </location>
</feature>
<comment type="caution">
    <text evidence="4">The sequence shown here is derived from an EMBL/GenBank/DDBJ whole genome shotgun (WGS) entry which is preliminary data.</text>
</comment>
<dbReference type="GO" id="GO:0000423">
    <property type="term" value="P:mitophagy"/>
    <property type="evidence" value="ECO:0007669"/>
    <property type="project" value="UniProtKB-ARBA"/>
</dbReference>
<dbReference type="OrthoDB" id="10262843at2759"/>
<evidence type="ECO:0000256" key="1">
    <source>
        <dbReference type="ARBA" id="ARBA00005291"/>
    </source>
</evidence>
<reference evidence="4 5" key="1">
    <citation type="journal article" date="2017" name="PLoS Biol.">
        <title>The sea cucumber genome provides insights into morphological evolution and visceral regeneration.</title>
        <authorList>
            <person name="Zhang X."/>
            <person name="Sun L."/>
            <person name="Yuan J."/>
            <person name="Sun Y."/>
            <person name="Gao Y."/>
            <person name="Zhang L."/>
            <person name="Li S."/>
            <person name="Dai H."/>
            <person name="Hamel J.F."/>
            <person name="Liu C."/>
            <person name="Yu Y."/>
            <person name="Liu S."/>
            <person name="Lin W."/>
            <person name="Guo K."/>
            <person name="Jin S."/>
            <person name="Xu P."/>
            <person name="Storey K.B."/>
            <person name="Huan P."/>
            <person name="Zhang T."/>
            <person name="Zhou Y."/>
            <person name="Zhang J."/>
            <person name="Lin C."/>
            <person name="Li X."/>
            <person name="Xing L."/>
            <person name="Huo D."/>
            <person name="Sun M."/>
            <person name="Wang L."/>
            <person name="Mercier A."/>
            <person name="Li F."/>
            <person name="Yang H."/>
            <person name="Xiang J."/>
        </authorList>
    </citation>
    <scope>NUCLEOTIDE SEQUENCE [LARGE SCALE GENOMIC DNA]</scope>
    <source>
        <strain evidence="4">Shaxun</strain>
        <tissue evidence="4">Muscle</tissue>
    </source>
</reference>
<dbReference type="Pfam" id="PF07978">
    <property type="entry name" value="NIPSNAP"/>
    <property type="match status" value="1"/>
</dbReference>
<dbReference type="InterPro" id="IPR051557">
    <property type="entry name" value="NipSnap_domain"/>
</dbReference>
<dbReference type="SUPFAM" id="SSF54909">
    <property type="entry name" value="Dimeric alpha+beta barrel"/>
    <property type="match status" value="1"/>
</dbReference>
<evidence type="ECO:0000313" key="5">
    <source>
        <dbReference type="Proteomes" id="UP000230750"/>
    </source>
</evidence>
<gene>
    <name evidence="4" type="ORF">BSL78_04368</name>
</gene>
<dbReference type="EMBL" id="MRZV01000105">
    <property type="protein sequence ID" value="PIK58685.1"/>
    <property type="molecule type" value="Genomic_DNA"/>
</dbReference>
<dbReference type="GO" id="GO:0005739">
    <property type="term" value="C:mitochondrion"/>
    <property type="evidence" value="ECO:0007669"/>
    <property type="project" value="TreeGrafter"/>
</dbReference>
<accession>A0A2G8LEN6</accession>
<dbReference type="AlphaFoldDB" id="A0A2G8LEN6"/>
<protein>
    <recommendedName>
        <fullName evidence="3">NIPSNAP domain-containing protein</fullName>
    </recommendedName>
</protein>
<dbReference type="Gene3D" id="3.30.70.100">
    <property type="match status" value="2"/>
</dbReference>
<dbReference type="PANTHER" id="PTHR21017:SF19">
    <property type="entry name" value="PROTEIN NIPSNAP HOMOLOG 3B"/>
    <property type="match status" value="1"/>
</dbReference>
<evidence type="ECO:0000313" key="4">
    <source>
        <dbReference type="EMBL" id="PIK58685.1"/>
    </source>
</evidence>
<organism evidence="4 5">
    <name type="scientific">Stichopus japonicus</name>
    <name type="common">Sea cucumber</name>
    <dbReference type="NCBI Taxonomy" id="307972"/>
    <lineage>
        <taxon>Eukaryota</taxon>
        <taxon>Metazoa</taxon>
        <taxon>Echinodermata</taxon>
        <taxon>Eleutherozoa</taxon>
        <taxon>Echinozoa</taxon>
        <taxon>Holothuroidea</taxon>
        <taxon>Aspidochirotacea</taxon>
        <taxon>Aspidochirotida</taxon>
        <taxon>Stichopodidae</taxon>
        <taxon>Apostichopus</taxon>
    </lineage>
</organism>
<dbReference type="InterPro" id="IPR012577">
    <property type="entry name" value="NIPSNAP"/>
</dbReference>
<feature type="region of interest" description="Disordered" evidence="2">
    <location>
        <begin position="1"/>
        <end position="24"/>
    </location>
</feature>
<dbReference type="InterPro" id="IPR011008">
    <property type="entry name" value="Dimeric_a/b-barrel"/>
</dbReference>
<dbReference type="PANTHER" id="PTHR21017">
    <property type="entry name" value="NIPSNAP-RELATED"/>
    <property type="match status" value="1"/>
</dbReference>
<evidence type="ECO:0000256" key="2">
    <source>
        <dbReference type="SAM" id="MobiDB-lite"/>
    </source>
</evidence>
<evidence type="ECO:0000259" key="3">
    <source>
        <dbReference type="Pfam" id="PF07978"/>
    </source>
</evidence>
<keyword evidence="5" id="KW-1185">Reference proteome</keyword>
<sequence length="263" mass="29080">MQPSKSSSPSIGGQFAQPIKLNQSGPKGVGKLTSLQRAALSSTASHGKLFELRTYNIKPSCMGEYVQLTKDKFHLRTAHSKLVGFWLTELGGVNESVHLWEYDSLAHRASVRAALASDDEWKQQYLSKAFQHLDKQNNKLVKCTWGSVDTTPIQEGGVYQLQTLHLHSAGITGKSAIDEVKRLTSIQEEILKQSQTGKLIAVLSTQIGASDTVHQIWNYKQVDDILKCNEALEKHPSIADSETFIKKTVTKMLLLVPGISLLK</sequence>
<feature type="compositionally biased region" description="Polar residues" evidence="2">
    <location>
        <begin position="1"/>
        <end position="11"/>
    </location>
</feature>
<name>A0A2G8LEN6_STIJA</name>
<dbReference type="Proteomes" id="UP000230750">
    <property type="component" value="Unassembled WGS sequence"/>
</dbReference>